<evidence type="ECO:0000259" key="4">
    <source>
        <dbReference type="PROSITE" id="PS50042"/>
    </source>
</evidence>
<dbReference type="GO" id="GO:0005829">
    <property type="term" value="C:cytosol"/>
    <property type="evidence" value="ECO:0007669"/>
    <property type="project" value="TreeGrafter"/>
</dbReference>
<dbReference type="Pfam" id="PF13545">
    <property type="entry name" value="HTH_Crp_2"/>
    <property type="match status" value="1"/>
</dbReference>
<keyword evidence="2" id="KW-0238">DNA-binding</keyword>
<dbReference type="SMART" id="SM00419">
    <property type="entry name" value="HTH_CRP"/>
    <property type="match status" value="1"/>
</dbReference>
<dbReference type="InterPro" id="IPR014710">
    <property type="entry name" value="RmlC-like_jellyroll"/>
</dbReference>
<dbReference type="GO" id="GO:0003677">
    <property type="term" value="F:DNA binding"/>
    <property type="evidence" value="ECO:0007669"/>
    <property type="project" value="UniProtKB-KW"/>
</dbReference>
<proteinExistence type="predicted"/>
<dbReference type="PANTHER" id="PTHR24567:SF74">
    <property type="entry name" value="HTH-TYPE TRANSCRIPTIONAL REGULATOR ARCR"/>
    <property type="match status" value="1"/>
</dbReference>
<dbReference type="PROSITE" id="PS50042">
    <property type="entry name" value="CNMP_BINDING_3"/>
    <property type="match status" value="1"/>
</dbReference>
<organism evidence="6 7">
    <name type="scientific">Roseicella aerolata</name>
    <dbReference type="NCBI Taxonomy" id="2883479"/>
    <lineage>
        <taxon>Bacteria</taxon>
        <taxon>Pseudomonadati</taxon>
        <taxon>Pseudomonadota</taxon>
        <taxon>Alphaproteobacteria</taxon>
        <taxon>Acetobacterales</taxon>
        <taxon>Roseomonadaceae</taxon>
        <taxon>Roseicella</taxon>
    </lineage>
</organism>
<dbReference type="InterPro" id="IPR036388">
    <property type="entry name" value="WH-like_DNA-bd_sf"/>
</dbReference>
<keyword evidence="7" id="KW-1185">Reference proteome</keyword>
<name>A0A9X1IGA6_9PROT</name>
<dbReference type="Gene3D" id="2.60.120.10">
    <property type="entry name" value="Jelly Rolls"/>
    <property type="match status" value="1"/>
</dbReference>
<dbReference type="InterPro" id="IPR018490">
    <property type="entry name" value="cNMP-bd_dom_sf"/>
</dbReference>
<dbReference type="Gene3D" id="1.10.10.10">
    <property type="entry name" value="Winged helix-like DNA-binding domain superfamily/Winged helix DNA-binding domain"/>
    <property type="match status" value="1"/>
</dbReference>
<feature type="domain" description="Cyclic nucleotide-binding" evidence="4">
    <location>
        <begin position="27"/>
        <end position="94"/>
    </location>
</feature>
<protein>
    <submittedName>
        <fullName evidence="6">Crp/Fnr family transcriptional regulator</fullName>
    </submittedName>
</protein>
<keyword evidence="3" id="KW-0804">Transcription</keyword>
<dbReference type="RefSeq" id="WP_226609492.1">
    <property type="nucleotide sequence ID" value="NZ_JAJAQI010000023.1"/>
</dbReference>
<accession>A0A9X1IGA6</accession>
<evidence type="ECO:0000313" key="7">
    <source>
        <dbReference type="Proteomes" id="UP001139311"/>
    </source>
</evidence>
<dbReference type="InterPro" id="IPR012318">
    <property type="entry name" value="HTH_CRP"/>
</dbReference>
<evidence type="ECO:0000256" key="3">
    <source>
        <dbReference type="ARBA" id="ARBA00023163"/>
    </source>
</evidence>
<dbReference type="PANTHER" id="PTHR24567">
    <property type="entry name" value="CRP FAMILY TRANSCRIPTIONAL REGULATORY PROTEIN"/>
    <property type="match status" value="1"/>
</dbReference>
<comment type="caution">
    <text evidence="6">The sequence shown here is derived from an EMBL/GenBank/DDBJ whole genome shotgun (WGS) entry which is preliminary data.</text>
</comment>
<keyword evidence="1" id="KW-0805">Transcription regulation</keyword>
<dbReference type="Pfam" id="PF00027">
    <property type="entry name" value="cNMP_binding"/>
    <property type="match status" value="1"/>
</dbReference>
<dbReference type="GO" id="GO:0003700">
    <property type="term" value="F:DNA-binding transcription factor activity"/>
    <property type="evidence" value="ECO:0007669"/>
    <property type="project" value="TreeGrafter"/>
</dbReference>
<dbReference type="InterPro" id="IPR000595">
    <property type="entry name" value="cNMP-bd_dom"/>
</dbReference>
<evidence type="ECO:0000256" key="2">
    <source>
        <dbReference type="ARBA" id="ARBA00023125"/>
    </source>
</evidence>
<dbReference type="SUPFAM" id="SSF51206">
    <property type="entry name" value="cAMP-binding domain-like"/>
    <property type="match status" value="1"/>
</dbReference>
<dbReference type="InterPro" id="IPR036390">
    <property type="entry name" value="WH_DNA-bd_sf"/>
</dbReference>
<gene>
    <name evidence="6" type="ORF">LHA35_15525</name>
</gene>
<dbReference type="AlphaFoldDB" id="A0A9X1IGA6"/>
<sequence>MDRAEAERIVLSKGWLAGQAPAFQAALLRVAELLRFQKGDWVFRFADPPGGLYGVTAGSFGVYIVTPHAGPDLSHILRPGWWFGQGPILGGRQRLFGTRAMEASCALHLPLEAGRELVRDPEAARAISQIGQIGMQVAVENVSDLMIRRADRRICAVLLRVTGAIEDAVLRPTGEVRLTQSELARMANASRDLVNRTLARFEAAGWLRLGYNKLAILDPEALADFAYARKNGRPAAPPAPWTSSRPGL</sequence>
<dbReference type="SUPFAM" id="SSF46785">
    <property type="entry name" value="Winged helix' DNA-binding domain"/>
    <property type="match status" value="1"/>
</dbReference>
<evidence type="ECO:0000256" key="1">
    <source>
        <dbReference type="ARBA" id="ARBA00023015"/>
    </source>
</evidence>
<dbReference type="Proteomes" id="UP001139311">
    <property type="component" value="Unassembled WGS sequence"/>
</dbReference>
<reference evidence="6" key="1">
    <citation type="submission" date="2021-10" db="EMBL/GenBank/DDBJ databases">
        <title>Roseicella aerolatum sp. nov., isolated from aerosols of e-waste dismantling site.</title>
        <authorList>
            <person name="Qin T."/>
        </authorList>
    </citation>
    <scope>NUCLEOTIDE SEQUENCE</scope>
    <source>
        <strain evidence="6">GB24</strain>
    </source>
</reference>
<evidence type="ECO:0000313" key="6">
    <source>
        <dbReference type="EMBL" id="MCB4823143.1"/>
    </source>
</evidence>
<dbReference type="EMBL" id="JAJAQI010000023">
    <property type="protein sequence ID" value="MCB4823143.1"/>
    <property type="molecule type" value="Genomic_DNA"/>
</dbReference>
<dbReference type="PROSITE" id="PS51063">
    <property type="entry name" value="HTH_CRP_2"/>
    <property type="match status" value="1"/>
</dbReference>
<dbReference type="InterPro" id="IPR050397">
    <property type="entry name" value="Env_Response_Regulators"/>
</dbReference>
<dbReference type="CDD" id="cd00038">
    <property type="entry name" value="CAP_ED"/>
    <property type="match status" value="1"/>
</dbReference>
<feature type="domain" description="HTH crp-type" evidence="5">
    <location>
        <begin position="148"/>
        <end position="220"/>
    </location>
</feature>
<evidence type="ECO:0000259" key="5">
    <source>
        <dbReference type="PROSITE" id="PS51063"/>
    </source>
</evidence>